<dbReference type="RefSeq" id="WP_192915899.1">
    <property type="nucleotide sequence ID" value="NZ_CACRSZ010000053.1"/>
</dbReference>
<reference evidence="2" key="1">
    <citation type="submission" date="2019-11" db="EMBL/GenBank/DDBJ databases">
        <authorList>
            <person name="Feng L."/>
        </authorList>
    </citation>
    <scope>NUCLEOTIDE SEQUENCE</scope>
    <source>
        <strain evidence="2">BfaecisLFYP10</strain>
    </source>
</reference>
<keyword evidence="1" id="KW-0732">Signal</keyword>
<feature type="signal peptide" evidence="1">
    <location>
        <begin position="1"/>
        <end position="28"/>
    </location>
</feature>
<evidence type="ECO:0000256" key="1">
    <source>
        <dbReference type="SAM" id="SignalP"/>
    </source>
</evidence>
<dbReference type="AlphaFoldDB" id="A0A6N2VIS2"/>
<protein>
    <recommendedName>
        <fullName evidence="3">DUF4249 domain-containing protein</fullName>
    </recommendedName>
</protein>
<sequence length="333" mass="37820">MNRFQCFNHSIRLVVLFFCLLFLSCEEAFDVDMPDNLANGIVFQGVISNDSPPYFFQLTKPAAISAATRYYEGIEDALIVIEDVTAGIKDTLTLIVPQTGEYSGTYFYYYNYHKKKEDEVILSDNVFPKSRGVYATTKIYGIEGHTYTLDIYYKGEHHTATETMIPKTPIIDLKVQEFDLDNGKPIPWAPIISFVNQPDVDNYYLFYIEQYSFPVASIGKLLDTREQWAYSILSDKFLGDEVVDLLVSEGESVKRLYPQSGYPVSADTIFVTLQSLSKACYDIYDKAIEQMRTDGGAYSPTPTSVKSNISGNVWGMFRVSAYSKKYGLIDRKK</sequence>
<gene>
    <name evidence="2" type="ORF">BFLFYP10_02250</name>
</gene>
<proteinExistence type="predicted"/>
<dbReference type="EMBL" id="CACRSZ010000053">
    <property type="protein sequence ID" value="VYT29840.1"/>
    <property type="molecule type" value="Genomic_DNA"/>
</dbReference>
<evidence type="ECO:0008006" key="3">
    <source>
        <dbReference type="Google" id="ProtNLM"/>
    </source>
</evidence>
<dbReference type="Pfam" id="PF14054">
    <property type="entry name" value="DUF4249"/>
    <property type="match status" value="1"/>
</dbReference>
<accession>A0A6N2VIS2</accession>
<name>A0A6N2VIS2_9BACE</name>
<dbReference type="PROSITE" id="PS51257">
    <property type="entry name" value="PROKAR_LIPOPROTEIN"/>
    <property type="match status" value="1"/>
</dbReference>
<organism evidence="2">
    <name type="scientific">Bacteroides faecis</name>
    <dbReference type="NCBI Taxonomy" id="674529"/>
    <lineage>
        <taxon>Bacteria</taxon>
        <taxon>Pseudomonadati</taxon>
        <taxon>Bacteroidota</taxon>
        <taxon>Bacteroidia</taxon>
        <taxon>Bacteroidales</taxon>
        <taxon>Bacteroidaceae</taxon>
        <taxon>Bacteroides</taxon>
    </lineage>
</organism>
<feature type="chain" id="PRO_5027075099" description="DUF4249 domain-containing protein" evidence="1">
    <location>
        <begin position="29"/>
        <end position="333"/>
    </location>
</feature>
<evidence type="ECO:0000313" key="2">
    <source>
        <dbReference type="EMBL" id="VYT29840.1"/>
    </source>
</evidence>
<dbReference type="InterPro" id="IPR025345">
    <property type="entry name" value="DUF4249"/>
</dbReference>